<evidence type="ECO:0000313" key="1">
    <source>
        <dbReference type="EMBL" id="QDS76775.1"/>
    </source>
</evidence>
<sequence>MSSVLISRAPCISSNIQPAKELQGGRRSIAAIGNDLGSSRSTRELISDDPELMHGAFYIHGIVPSSDAKGRSCLHSPWIFGERYGISMAHAPGNHDDIMLRQGDMVTWSRWQLNHMDDGLNTIENEAKVFFTGLDLQVQMLEPFLDTRFRNTIFRLAGLTSLRLRTPS</sequence>
<dbReference type="EMBL" id="CP042200">
    <property type="protein sequence ID" value="QDS76775.1"/>
    <property type="molecule type" value="Genomic_DNA"/>
</dbReference>
<accession>A0A517LMA8</accession>
<reference evidence="1 2" key="1">
    <citation type="submission" date="2019-07" db="EMBL/GenBank/DDBJ databases">
        <title>Finished genome of Venturia effusa.</title>
        <authorList>
            <person name="Young C.A."/>
            <person name="Cox M.P."/>
            <person name="Ganley A.R.D."/>
            <person name="David W.J."/>
        </authorList>
    </citation>
    <scope>NUCLEOTIDE SEQUENCE [LARGE SCALE GENOMIC DNA]</scope>
    <source>
        <strain evidence="2">albino</strain>
    </source>
</reference>
<gene>
    <name evidence="1" type="ORF">FKW77_001995</name>
</gene>
<keyword evidence="2" id="KW-1185">Reference proteome</keyword>
<evidence type="ECO:0000313" key="2">
    <source>
        <dbReference type="Proteomes" id="UP000316270"/>
    </source>
</evidence>
<name>A0A517LMA8_9PEZI</name>
<proteinExistence type="predicted"/>
<protein>
    <submittedName>
        <fullName evidence="1">Uncharacterized protein</fullName>
    </submittedName>
</protein>
<dbReference type="Proteomes" id="UP000316270">
    <property type="component" value="Chromosome 16"/>
</dbReference>
<organism evidence="1 2">
    <name type="scientific">Venturia effusa</name>
    <dbReference type="NCBI Taxonomy" id="50376"/>
    <lineage>
        <taxon>Eukaryota</taxon>
        <taxon>Fungi</taxon>
        <taxon>Dikarya</taxon>
        <taxon>Ascomycota</taxon>
        <taxon>Pezizomycotina</taxon>
        <taxon>Dothideomycetes</taxon>
        <taxon>Pleosporomycetidae</taxon>
        <taxon>Venturiales</taxon>
        <taxon>Venturiaceae</taxon>
        <taxon>Venturia</taxon>
    </lineage>
</organism>
<dbReference type="AlphaFoldDB" id="A0A517LMA8"/>